<dbReference type="AlphaFoldDB" id="A0A428XWB1"/>
<accession>A0A428XWB1</accession>
<proteinExistence type="predicted"/>
<evidence type="ECO:0000313" key="3">
    <source>
        <dbReference type="Proteomes" id="UP000287547"/>
    </source>
</evidence>
<gene>
    <name evidence="2" type="ORF">DMH04_55665</name>
</gene>
<feature type="signal peptide" evidence="1">
    <location>
        <begin position="1"/>
        <end position="19"/>
    </location>
</feature>
<protein>
    <recommendedName>
        <fullName evidence="4">Lipoprotein</fullName>
    </recommendedName>
</protein>
<evidence type="ECO:0000313" key="2">
    <source>
        <dbReference type="EMBL" id="RSM59631.1"/>
    </source>
</evidence>
<comment type="caution">
    <text evidence="2">The sequence shown here is derived from an EMBL/GenBank/DDBJ whole genome shotgun (WGS) entry which is preliminary data.</text>
</comment>
<organism evidence="2 3">
    <name type="scientific">Kibdelosporangium aridum</name>
    <dbReference type="NCBI Taxonomy" id="2030"/>
    <lineage>
        <taxon>Bacteria</taxon>
        <taxon>Bacillati</taxon>
        <taxon>Actinomycetota</taxon>
        <taxon>Actinomycetes</taxon>
        <taxon>Pseudonocardiales</taxon>
        <taxon>Pseudonocardiaceae</taxon>
        <taxon>Kibdelosporangium</taxon>
    </lineage>
</organism>
<dbReference type="Proteomes" id="UP000287547">
    <property type="component" value="Unassembled WGS sequence"/>
</dbReference>
<name>A0A428XWB1_KIBAR</name>
<sequence>MSKRLFTALALVLVTGCSSNPPTVCTGGFCTGPAHTYTTWDDLVFILTTVGVVPVPPGTADGPARIVKPIRPISPRLPGRY</sequence>
<dbReference type="EMBL" id="QHKI01000132">
    <property type="protein sequence ID" value="RSM59631.1"/>
    <property type="molecule type" value="Genomic_DNA"/>
</dbReference>
<evidence type="ECO:0000256" key="1">
    <source>
        <dbReference type="SAM" id="SignalP"/>
    </source>
</evidence>
<feature type="chain" id="PRO_5039083478" description="Lipoprotein" evidence="1">
    <location>
        <begin position="20"/>
        <end position="81"/>
    </location>
</feature>
<keyword evidence="1" id="KW-0732">Signal</keyword>
<reference evidence="2 3" key="1">
    <citation type="submission" date="2018-05" db="EMBL/GenBank/DDBJ databases">
        <title>Evolution of GPA BGCs.</title>
        <authorList>
            <person name="Waglechner N."/>
            <person name="Wright G.D."/>
        </authorList>
    </citation>
    <scope>NUCLEOTIDE SEQUENCE [LARGE SCALE GENOMIC DNA]</scope>
    <source>
        <strain evidence="2 3">A82846</strain>
    </source>
</reference>
<dbReference type="PROSITE" id="PS51257">
    <property type="entry name" value="PROKAR_LIPOPROTEIN"/>
    <property type="match status" value="1"/>
</dbReference>
<evidence type="ECO:0008006" key="4">
    <source>
        <dbReference type="Google" id="ProtNLM"/>
    </source>
</evidence>